<dbReference type="EMBL" id="CAUYUJ010016367">
    <property type="protein sequence ID" value="CAK0864444.1"/>
    <property type="molecule type" value="Genomic_DNA"/>
</dbReference>
<proteinExistence type="predicted"/>
<name>A0ABN9UWC1_9DINO</name>
<dbReference type="Proteomes" id="UP001189429">
    <property type="component" value="Unassembled WGS sequence"/>
</dbReference>
<keyword evidence="2" id="KW-1133">Transmembrane helix</keyword>
<comment type="caution">
    <text evidence="3">The sequence shown here is derived from an EMBL/GenBank/DDBJ whole genome shotgun (WGS) entry which is preliminary data.</text>
</comment>
<sequence>MVGEQPRAARAADGAEPGHGTSEASRLLAAACHAQTRGHQNEEFRQQFGFLALMLVCGACMVYLMTVLRSILRPFLWALFLVMGARFFCRRGRRQLLPF</sequence>
<keyword evidence="2" id="KW-0472">Membrane</keyword>
<accession>A0ABN9UWC1</accession>
<gene>
    <name evidence="3" type="ORF">PCOR1329_LOCUS52344</name>
</gene>
<feature type="transmembrane region" description="Helical" evidence="2">
    <location>
        <begin position="48"/>
        <end position="65"/>
    </location>
</feature>
<evidence type="ECO:0008006" key="5">
    <source>
        <dbReference type="Google" id="ProtNLM"/>
    </source>
</evidence>
<evidence type="ECO:0000256" key="1">
    <source>
        <dbReference type="SAM" id="MobiDB-lite"/>
    </source>
</evidence>
<evidence type="ECO:0000256" key="2">
    <source>
        <dbReference type="SAM" id="Phobius"/>
    </source>
</evidence>
<keyword evidence="2" id="KW-0812">Transmembrane</keyword>
<evidence type="ECO:0000313" key="4">
    <source>
        <dbReference type="Proteomes" id="UP001189429"/>
    </source>
</evidence>
<feature type="transmembrane region" description="Helical" evidence="2">
    <location>
        <begin position="71"/>
        <end position="89"/>
    </location>
</feature>
<organism evidence="3 4">
    <name type="scientific">Prorocentrum cordatum</name>
    <dbReference type="NCBI Taxonomy" id="2364126"/>
    <lineage>
        <taxon>Eukaryota</taxon>
        <taxon>Sar</taxon>
        <taxon>Alveolata</taxon>
        <taxon>Dinophyceae</taxon>
        <taxon>Prorocentrales</taxon>
        <taxon>Prorocentraceae</taxon>
        <taxon>Prorocentrum</taxon>
    </lineage>
</organism>
<keyword evidence="4" id="KW-1185">Reference proteome</keyword>
<reference evidence="3" key="1">
    <citation type="submission" date="2023-10" db="EMBL/GenBank/DDBJ databases">
        <authorList>
            <person name="Chen Y."/>
            <person name="Shah S."/>
            <person name="Dougan E. K."/>
            <person name="Thang M."/>
            <person name="Chan C."/>
        </authorList>
    </citation>
    <scope>NUCLEOTIDE SEQUENCE [LARGE SCALE GENOMIC DNA]</scope>
</reference>
<evidence type="ECO:0000313" key="3">
    <source>
        <dbReference type="EMBL" id="CAK0864444.1"/>
    </source>
</evidence>
<feature type="region of interest" description="Disordered" evidence="1">
    <location>
        <begin position="1"/>
        <end position="23"/>
    </location>
</feature>
<protein>
    <recommendedName>
        <fullName evidence="5">Glycerophosphocholine acyltransferase 1</fullName>
    </recommendedName>
</protein>